<dbReference type="EMBL" id="FPHF01000027">
    <property type="protein sequence ID" value="SFV54136.1"/>
    <property type="molecule type" value="Genomic_DNA"/>
</dbReference>
<evidence type="ECO:0000313" key="1">
    <source>
        <dbReference type="EMBL" id="SFV54136.1"/>
    </source>
</evidence>
<dbReference type="Gene3D" id="2.40.160.10">
    <property type="entry name" value="Porin"/>
    <property type="match status" value="1"/>
</dbReference>
<sequence length="450" mass="48595">MKKQLRNLMLIASLVPTLALAKGIDIEVTGQTVLYYETNQDNGTGGAFDSGDMFSKDASEFQFGLQLGLGAYLGNGFNFQSAIQYKGTSGLDQTIGTERQAITSKSTTKNIADEIALSQIYLSKKFGNTLVKIGRQELSRAYYPFTYTEGWNVFKNSFEAFTVINTDIKDTTIVVASIGKSNNVAPFDTTTFAALKTTQETNGNMNNGARNATGVAYMATIVNKSIPMTKVSVTAYSMEGVANTASTGNNMGVQAYWAAANISDKDLPMGLNIGLQGGLITTNGNDTGMADTSALGTKVSLKPFPKATVSLAFTSVSGDDNKKNIAFKNFGTGIKTPLFTQMVYNQDNIALDSNTFVAKLVYSLGTSGTIITQYGMTSAGKSNIAGGSDYNEFDLMYKVKTTGGINCFIAYVNRDWDKRSTGALNAHGYLLTSYDTNVDHRIRMWARYNF</sequence>
<dbReference type="AlphaFoldDB" id="A0A1W1BKV8"/>
<reference evidence="1" key="1">
    <citation type="submission" date="2016-10" db="EMBL/GenBank/DDBJ databases">
        <authorList>
            <person name="de Groot N.N."/>
        </authorList>
    </citation>
    <scope>NUCLEOTIDE SEQUENCE</scope>
</reference>
<accession>A0A1W1BKV8</accession>
<evidence type="ECO:0008006" key="2">
    <source>
        <dbReference type="Google" id="ProtNLM"/>
    </source>
</evidence>
<name>A0A1W1BKV8_9ZZZZ</name>
<dbReference type="InterPro" id="IPR023614">
    <property type="entry name" value="Porin_dom_sf"/>
</dbReference>
<proteinExistence type="predicted"/>
<organism evidence="1">
    <name type="scientific">hydrothermal vent metagenome</name>
    <dbReference type="NCBI Taxonomy" id="652676"/>
    <lineage>
        <taxon>unclassified sequences</taxon>
        <taxon>metagenomes</taxon>
        <taxon>ecological metagenomes</taxon>
    </lineage>
</organism>
<gene>
    <name evidence="1" type="ORF">MNB_SM-4-326</name>
</gene>
<protein>
    <recommendedName>
        <fullName evidence="2">Outer membrane porin</fullName>
    </recommendedName>
</protein>